<dbReference type="RefSeq" id="WP_072745721.1">
    <property type="nucleotide sequence ID" value="NZ_FOHL01000002.1"/>
</dbReference>
<evidence type="ECO:0000313" key="1">
    <source>
        <dbReference type="EMBL" id="SHN49526.1"/>
    </source>
</evidence>
<dbReference type="AlphaFoldDB" id="A0A1M7RTR3"/>
<organism evidence="1 2">
    <name type="scientific">Oceanicella actignis</name>
    <dbReference type="NCBI Taxonomy" id="1189325"/>
    <lineage>
        <taxon>Bacteria</taxon>
        <taxon>Pseudomonadati</taxon>
        <taxon>Pseudomonadota</taxon>
        <taxon>Alphaproteobacteria</taxon>
        <taxon>Rhodobacterales</taxon>
        <taxon>Paracoccaceae</taxon>
        <taxon>Oceanicella</taxon>
    </lineage>
</organism>
<dbReference type="PROSITE" id="PS51257">
    <property type="entry name" value="PROKAR_LIPOPROTEIN"/>
    <property type="match status" value="1"/>
</dbReference>
<dbReference type="OrthoDB" id="7773807at2"/>
<dbReference type="EMBL" id="FRDL01000001">
    <property type="protein sequence ID" value="SHN49526.1"/>
    <property type="molecule type" value="Genomic_DNA"/>
</dbReference>
<evidence type="ECO:0000313" key="2">
    <source>
        <dbReference type="Proteomes" id="UP000184066"/>
    </source>
</evidence>
<gene>
    <name evidence="1" type="ORF">SAMN05216200_101115</name>
</gene>
<dbReference type="Proteomes" id="UP000184066">
    <property type="component" value="Unassembled WGS sequence"/>
</dbReference>
<accession>A0A1M7RTR3</accession>
<evidence type="ECO:0008006" key="3">
    <source>
        <dbReference type="Google" id="ProtNLM"/>
    </source>
</evidence>
<reference evidence="1 2" key="1">
    <citation type="submission" date="2016-12" db="EMBL/GenBank/DDBJ databases">
        <authorList>
            <person name="Song W.-J."/>
            <person name="Kurnit D.M."/>
        </authorList>
    </citation>
    <scope>NUCLEOTIDE SEQUENCE [LARGE SCALE GENOMIC DNA]</scope>
    <source>
        <strain evidence="1 2">CGMCC 1.10808</strain>
    </source>
</reference>
<keyword evidence="2" id="KW-1185">Reference proteome</keyword>
<proteinExistence type="predicted"/>
<protein>
    <recommendedName>
        <fullName evidence="3">Lipoprotein</fullName>
    </recommendedName>
</protein>
<sequence length="165" mass="17347">MPARPYRRPRARPIVAALAVLAAGLAGCGNDYVRFEGLSPSVEPEPAPKPAPREELTFKPVERVESVELGVTRDGALVHAVGLAPTTRWFAPTLRPRRGGAPAPDGFLEFDFVAAPPELNGGAPGEAGAPRLRRLQVALPLNEQTVRGAAGVRVFAAQGAAAARF</sequence>
<name>A0A1M7RTR3_9RHOB</name>